<keyword evidence="1" id="KW-0472">Membrane</keyword>
<dbReference type="EMBL" id="JBHSZI010000006">
    <property type="protein sequence ID" value="MFC7060151.1"/>
    <property type="molecule type" value="Genomic_DNA"/>
</dbReference>
<evidence type="ECO:0000256" key="1">
    <source>
        <dbReference type="SAM" id="Phobius"/>
    </source>
</evidence>
<keyword evidence="1" id="KW-1133">Transmembrane helix</keyword>
<dbReference type="GeneID" id="76632106"/>
<feature type="transmembrane region" description="Helical" evidence="1">
    <location>
        <begin position="12"/>
        <end position="30"/>
    </location>
</feature>
<dbReference type="Proteomes" id="UP001596445">
    <property type="component" value="Unassembled WGS sequence"/>
</dbReference>
<dbReference type="RefSeq" id="WP_267164223.1">
    <property type="nucleotide sequence ID" value="NZ_CP112973.1"/>
</dbReference>
<accession>A0ABD5W3L8</accession>
<keyword evidence="3" id="KW-1185">Reference proteome</keyword>
<evidence type="ECO:0000313" key="3">
    <source>
        <dbReference type="Proteomes" id="UP001596445"/>
    </source>
</evidence>
<proteinExistence type="predicted"/>
<organism evidence="2 3">
    <name type="scientific">Halovenus salina</name>
    <dbReference type="NCBI Taxonomy" id="1510225"/>
    <lineage>
        <taxon>Archaea</taxon>
        <taxon>Methanobacteriati</taxon>
        <taxon>Methanobacteriota</taxon>
        <taxon>Stenosarchaea group</taxon>
        <taxon>Halobacteria</taxon>
        <taxon>Halobacteriales</taxon>
        <taxon>Haloarculaceae</taxon>
        <taxon>Halovenus</taxon>
    </lineage>
</organism>
<sequence>MPGAGRSQSAAVRTIGATVAVIAGVGYLFFGRSFSGAITTFPTVIGIIVAVAAVGWALYSRGYSDKGL</sequence>
<feature type="transmembrane region" description="Helical" evidence="1">
    <location>
        <begin position="36"/>
        <end position="59"/>
    </location>
</feature>
<gene>
    <name evidence="2" type="ORF">ACFQQG_20515</name>
</gene>
<protein>
    <submittedName>
        <fullName evidence="2">Uncharacterized protein</fullName>
    </submittedName>
</protein>
<reference evidence="2 3" key="1">
    <citation type="journal article" date="2019" name="Int. J. Syst. Evol. Microbiol.">
        <title>The Global Catalogue of Microorganisms (GCM) 10K type strain sequencing project: providing services to taxonomists for standard genome sequencing and annotation.</title>
        <authorList>
            <consortium name="The Broad Institute Genomics Platform"/>
            <consortium name="The Broad Institute Genome Sequencing Center for Infectious Disease"/>
            <person name="Wu L."/>
            <person name="Ma J."/>
        </authorList>
    </citation>
    <scope>NUCLEOTIDE SEQUENCE [LARGE SCALE GENOMIC DNA]</scope>
    <source>
        <strain evidence="2 3">JCM 30072</strain>
    </source>
</reference>
<evidence type="ECO:0000313" key="2">
    <source>
        <dbReference type="EMBL" id="MFC7060151.1"/>
    </source>
</evidence>
<comment type="caution">
    <text evidence="2">The sequence shown here is derived from an EMBL/GenBank/DDBJ whole genome shotgun (WGS) entry which is preliminary data.</text>
</comment>
<name>A0ABD5W3L8_9EURY</name>
<dbReference type="AlphaFoldDB" id="A0ABD5W3L8"/>
<keyword evidence="1" id="KW-0812">Transmembrane</keyword>